<name>A0ABV9MRN7_9ENTE</name>
<evidence type="ECO:0000313" key="1">
    <source>
        <dbReference type="EMBL" id="MFC4718656.1"/>
    </source>
</evidence>
<sequence>MRVVDREMVGMNRKNSKPLVKKYLLNNEFFYTYPYFGLLAGLG</sequence>
<organism evidence="1 2">
    <name type="scientific">Enterococcus lemanii</name>
    <dbReference type="NCBI Taxonomy" id="1159752"/>
    <lineage>
        <taxon>Bacteria</taxon>
        <taxon>Bacillati</taxon>
        <taxon>Bacillota</taxon>
        <taxon>Bacilli</taxon>
        <taxon>Lactobacillales</taxon>
        <taxon>Enterococcaceae</taxon>
        <taxon>Enterococcus</taxon>
    </lineage>
</organism>
<accession>A0ABV9MRN7</accession>
<comment type="caution">
    <text evidence="1">The sequence shown here is derived from an EMBL/GenBank/DDBJ whole genome shotgun (WGS) entry which is preliminary data.</text>
</comment>
<dbReference type="EMBL" id="JBHSGS010000013">
    <property type="protein sequence ID" value="MFC4718656.1"/>
    <property type="molecule type" value="Genomic_DNA"/>
</dbReference>
<evidence type="ECO:0000313" key="2">
    <source>
        <dbReference type="Proteomes" id="UP001595969"/>
    </source>
</evidence>
<protein>
    <submittedName>
        <fullName evidence="1">Uncharacterized protein</fullName>
    </submittedName>
</protein>
<dbReference type="RefSeq" id="WP_275581282.1">
    <property type="nucleotide sequence ID" value="NZ_JAFBFD010000016.1"/>
</dbReference>
<keyword evidence="2" id="KW-1185">Reference proteome</keyword>
<dbReference type="Proteomes" id="UP001595969">
    <property type="component" value="Unassembled WGS sequence"/>
</dbReference>
<gene>
    <name evidence="1" type="ORF">ACFO5I_02710</name>
</gene>
<reference evidence="2" key="1">
    <citation type="journal article" date="2019" name="Int. J. Syst. Evol. Microbiol.">
        <title>The Global Catalogue of Microorganisms (GCM) 10K type strain sequencing project: providing services to taxonomists for standard genome sequencing and annotation.</title>
        <authorList>
            <consortium name="The Broad Institute Genomics Platform"/>
            <consortium name="The Broad Institute Genome Sequencing Center for Infectious Disease"/>
            <person name="Wu L."/>
            <person name="Ma J."/>
        </authorList>
    </citation>
    <scope>NUCLEOTIDE SEQUENCE [LARGE SCALE GENOMIC DNA]</scope>
    <source>
        <strain evidence="2">CGMCC 1.19032</strain>
    </source>
</reference>
<proteinExistence type="predicted"/>